<reference evidence="7" key="1">
    <citation type="submission" date="2017-11" db="EMBL/GenBank/DDBJ databases">
        <title>The complete genome sequence of Sphingopyxis pomeranensis sp. nov. strain WS5A3p.</title>
        <authorList>
            <person name="Kaminski M.A."/>
        </authorList>
    </citation>
    <scope>NUCLEOTIDE SEQUENCE [LARGE SCALE GENOMIC DNA]</scope>
    <source>
        <strain evidence="7">WS5A3p</strain>
    </source>
</reference>
<dbReference type="PANTHER" id="PTHR48111:SF50">
    <property type="entry name" value="KDP OPERON TRANSCRIPTIONAL REGULATORY PROTEIN KDPE"/>
    <property type="match status" value="1"/>
</dbReference>
<dbReference type="GO" id="GO:0032993">
    <property type="term" value="C:protein-DNA complex"/>
    <property type="evidence" value="ECO:0007669"/>
    <property type="project" value="TreeGrafter"/>
</dbReference>
<evidence type="ECO:0000256" key="2">
    <source>
        <dbReference type="PROSITE-ProRule" id="PRU00169"/>
    </source>
</evidence>
<feature type="modified residue" description="4-aspartylphosphate" evidence="2">
    <location>
        <position position="55"/>
    </location>
</feature>
<dbReference type="InterPro" id="IPR001789">
    <property type="entry name" value="Sig_transdc_resp-reg_receiver"/>
</dbReference>
<dbReference type="SMART" id="SM00448">
    <property type="entry name" value="REC"/>
    <property type="match status" value="1"/>
</dbReference>
<sequence length="240" mass="26948">MRVRHKILIVDDELHIRRLIHAALARSDYAIVEAENAREAMERLHAERPDIILLDLGLPDRDGLELVSLFKQQSDTTLIVVSAREATEEKVAALDLGADDYLTKPFDTDELLARVRVALRNRLTRDGGTLALSVGDVTIDLVARTVTKAGREVHLTPKEYAVLAQLARFPGRVITHKQMMAEVWPREHDHHVEYLRVLVRTLRQKVETDPQQPRIICNELGIGYRLRLGADPAAGESGPG</sequence>
<proteinExistence type="predicted"/>
<evidence type="ECO:0000313" key="7">
    <source>
        <dbReference type="Proteomes" id="UP000238954"/>
    </source>
</evidence>
<evidence type="ECO:0000256" key="1">
    <source>
        <dbReference type="ARBA" id="ARBA00023125"/>
    </source>
</evidence>
<dbReference type="Gene3D" id="6.10.250.690">
    <property type="match status" value="1"/>
</dbReference>
<dbReference type="GO" id="GO:0006355">
    <property type="term" value="P:regulation of DNA-templated transcription"/>
    <property type="evidence" value="ECO:0007669"/>
    <property type="project" value="InterPro"/>
</dbReference>
<dbReference type="AlphaFoldDB" id="A0A2S8B1T0"/>
<evidence type="ECO:0000259" key="5">
    <source>
        <dbReference type="PROSITE" id="PS51755"/>
    </source>
</evidence>
<dbReference type="InterPro" id="IPR039420">
    <property type="entry name" value="WalR-like"/>
</dbReference>
<feature type="DNA-binding region" description="OmpR/PhoB-type" evidence="3">
    <location>
        <begin position="129"/>
        <end position="228"/>
    </location>
</feature>
<protein>
    <submittedName>
        <fullName evidence="6">DNA-binding response regulator</fullName>
    </submittedName>
</protein>
<evidence type="ECO:0000256" key="3">
    <source>
        <dbReference type="PROSITE-ProRule" id="PRU01091"/>
    </source>
</evidence>
<accession>A0A2S8B1T0</accession>
<gene>
    <name evidence="6" type="ORF">CVO77_14595</name>
</gene>
<organism evidence="6 7">
    <name type="scientific">Sphingopyxis lindanitolerans</name>
    <dbReference type="NCBI Taxonomy" id="2054227"/>
    <lineage>
        <taxon>Bacteria</taxon>
        <taxon>Pseudomonadati</taxon>
        <taxon>Pseudomonadota</taxon>
        <taxon>Alphaproteobacteria</taxon>
        <taxon>Sphingomonadales</taxon>
        <taxon>Sphingomonadaceae</taxon>
        <taxon>Sphingopyxis</taxon>
    </lineage>
</organism>
<dbReference type="PANTHER" id="PTHR48111">
    <property type="entry name" value="REGULATOR OF RPOS"/>
    <property type="match status" value="1"/>
</dbReference>
<dbReference type="PROSITE" id="PS51755">
    <property type="entry name" value="OMPR_PHOB"/>
    <property type="match status" value="1"/>
</dbReference>
<dbReference type="CDD" id="cd00383">
    <property type="entry name" value="trans_reg_C"/>
    <property type="match status" value="1"/>
</dbReference>
<dbReference type="GO" id="GO:0000976">
    <property type="term" value="F:transcription cis-regulatory region binding"/>
    <property type="evidence" value="ECO:0007669"/>
    <property type="project" value="TreeGrafter"/>
</dbReference>
<dbReference type="Pfam" id="PF00072">
    <property type="entry name" value="Response_reg"/>
    <property type="match status" value="1"/>
</dbReference>
<dbReference type="RefSeq" id="WP_105999663.1">
    <property type="nucleotide sequence ID" value="NZ_CM009578.1"/>
</dbReference>
<keyword evidence="2" id="KW-0597">Phosphoprotein</keyword>
<evidence type="ECO:0000313" key="6">
    <source>
        <dbReference type="EMBL" id="PQM26286.1"/>
    </source>
</evidence>
<dbReference type="InterPro" id="IPR001867">
    <property type="entry name" value="OmpR/PhoB-type_DNA-bd"/>
</dbReference>
<name>A0A2S8B1T0_9SPHN</name>
<dbReference type="GO" id="GO:0000156">
    <property type="term" value="F:phosphorelay response regulator activity"/>
    <property type="evidence" value="ECO:0007669"/>
    <property type="project" value="TreeGrafter"/>
</dbReference>
<dbReference type="PROSITE" id="PS50110">
    <property type="entry name" value="RESPONSE_REGULATORY"/>
    <property type="match status" value="1"/>
</dbReference>
<dbReference type="SUPFAM" id="SSF52172">
    <property type="entry name" value="CheY-like"/>
    <property type="match status" value="1"/>
</dbReference>
<keyword evidence="1 3" id="KW-0238">DNA-binding</keyword>
<evidence type="ECO:0000259" key="4">
    <source>
        <dbReference type="PROSITE" id="PS50110"/>
    </source>
</evidence>
<dbReference type="GO" id="GO:0005829">
    <property type="term" value="C:cytosol"/>
    <property type="evidence" value="ECO:0007669"/>
    <property type="project" value="TreeGrafter"/>
</dbReference>
<dbReference type="OrthoDB" id="9802426at2"/>
<dbReference type="SMART" id="SM00862">
    <property type="entry name" value="Trans_reg_C"/>
    <property type="match status" value="1"/>
</dbReference>
<dbReference type="Gene3D" id="3.40.50.2300">
    <property type="match status" value="1"/>
</dbReference>
<dbReference type="Proteomes" id="UP000238954">
    <property type="component" value="Chromosome"/>
</dbReference>
<dbReference type="Gene3D" id="1.10.10.10">
    <property type="entry name" value="Winged helix-like DNA-binding domain superfamily/Winged helix DNA-binding domain"/>
    <property type="match status" value="1"/>
</dbReference>
<comment type="caution">
    <text evidence="6">The sequence shown here is derived from an EMBL/GenBank/DDBJ whole genome shotgun (WGS) entry which is preliminary data.</text>
</comment>
<dbReference type="Pfam" id="PF00486">
    <property type="entry name" value="Trans_reg_C"/>
    <property type="match status" value="1"/>
</dbReference>
<dbReference type="InterPro" id="IPR036388">
    <property type="entry name" value="WH-like_DNA-bd_sf"/>
</dbReference>
<dbReference type="InterPro" id="IPR011006">
    <property type="entry name" value="CheY-like_superfamily"/>
</dbReference>
<dbReference type="EMBL" id="PHFW01000003">
    <property type="protein sequence ID" value="PQM26286.1"/>
    <property type="molecule type" value="Genomic_DNA"/>
</dbReference>
<keyword evidence="7" id="KW-1185">Reference proteome</keyword>
<feature type="domain" description="Response regulatory" evidence="4">
    <location>
        <begin position="6"/>
        <end position="119"/>
    </location>
</feature>
<feature type="domain" description="OmpR/PhoB-type" evidence="5">
    <location>
        <begin position="129"/>
        <end position="228"/>
    </location>
</feature>